<reference evidence="2" key="1">
    <citation type="journal article" date="2009" name="BMC Genomics">
        <title>The complete genome sequence of Staphylothermus marinus reveals differences in sulfur metabolism among heterotrophic Crenarchaeota.</title>
        <authorList>
            <person name="Anderson I.J."/>
            <person name="Dharmarajan L."/>
            <person name="Rodriguez J."/>
            <person name="Hooper S."/>
            <person name="Porat I."/>
            <person name="Ulrich L.E."/>
            <person name="Elkins J.G."/>
            <person name="Mavromatis K."/>
            <person name="Sun H."/>
            <person name="Land M."/>
            <person name="Lapidus A."/>
            <person name="Lucas S."/>
            <person name="Barry K."/>
            <person name="Huber H."/>
            <person name="Zhulin I.B."/>
            <person name="Whitman W.B."/>
            <person name="Mukhopadhyay B."/>
            <person name="Woese C."/>
            <person name="Bristow J."/>
            <person name="Kyrpides N."/>
        </authorList>
    </citation>
    <scope>NUCLEOTIDE SEQUENCE [LARGE SCALE GENOMIC DNA]</scope>
    <source>
        <strain evidence="2">ATCC 43588 / DSM 3639 / JCM 9404 / F1</strain>
    </source>
</reference>
<reference evidence="1 2" key="2">
    <citation type="journal article" date="2009" name="Stand. Genomic Sci.">
        <title>Complete genome sequence of Staphylothermus marinus Stetter and Fiala 1986 type strain F1.</title>
        <authorList>
            <person name="Anderson I.J."/>
            <person name="Sun H."/>
            <person name="Lapidus A."/>
            <person name="Copeland A."/>
            <person name="Glavina Del Rio T."/>
            <person name="Tice H."/>
            <person name="Dalin E."/>
            <person name="Lucas S."/>
            <person name="Barry K."/>
            <person name="Land M."/>
            <person name="Richardson P."/>
            <person name="Huber H."/>
            <person name="Kyrpides N.C."/>
        </authorList>
    </citation>
    <scope>NUCLEOTIDE SEQUENCE [LARGE SCALE GENOMIC DNA]</scope>
    <source>
        <strain evidence="2">ATCC 43588 / DSM 3639 / JCM 9404 / F1</strain>
    </source>
</reference>
<dbReference type="eggNOG" id="arCOG12411">
    <property type="taxonomic scope" value="Archaea"/>
</dbReference>
<sequence>MTKNLLGPRDPEGYYIVKAPQSLASIIVKRYRKQIELIEIGDEIIIRTKSRRVALSIIKVLERNRI</sequence>
<dbReference type="GeneID" id="4907450"/>
<dbReference type="HOGENOM" id="CLU_2857260_0_0_2"/>
<accession>A3DM57</accession>
<name>A3DM57_STAMF</name>
<organism evidence="1 2">
    <name type="scientific">Staphylothermus marinus (strain ATCC 43588 / DSM 3639 / JCM 9404 / F1)</name>
    <dbReference type="NCBI Taxonomy" id="399550"/>
    <lineage>
        <taxon>Archaea</taxon>
        <taxon>Thermoproteota</taxon>
        <taxon>Thermoprotei</taxon>
        <taxon>Desulfurococcales</taxon>
        <taxon>Desulfurococcaceae</taxon>
        <taxon>Staphylothermus</taxon>
    </lineage>
</organism>
<gene>
    <name evidence="1" type="ordered locus">Smar_0610</name>
</gene>
<dbReference type="Proteomes" id="UP000000254">
    <property type="component" value="Chromosome"/>
</dbReference>
<protein>
    <submittedName>
        <fullName evidence="1">Uncharacterized protein</fullName>
    </submittedName>
</protein>
<dbReference type="RefSeq" id="WP_011838908.1">
    <property type="nucleotide sequence ID" value="NC_009033.1"/>
</dbReference>
<dbReference type="EMBL" id="CP000575">
    <property type="protein sequence ID" value="ABN69717.1"/>
    <property type="molecule type" value="Genomic_DNA"/>
</dbReference>
<evidence type="ECO:0000313" key="2">
    <source>
        <dbReference type="Proteomes" id="UP000000254"/>
    </source>
</evidence>
<dbReference type="OrthoDB" id="377467at2157"/>
<dbReference type="KEGG" id="smr:Smar_0610"/>
<evidence type="ECO:0000313" key="1">
    <source>
        <dbReference type="EMBL" id="ABN69717.1"/>
    </source>
</evidence>
<proteinExistence type="predicted"/>
<dbReference type="AlphaFoldDB" id="A3DM57"/>
<keyword evidence="2" id="KW-1185">Reference proteome</keyword>